<evidence type="ECO:0000313" key="1">
    <source>
        <dbReference type="EMBL" id="CAE6458902.1"/>
    </source>
</evidence>
<organism evidence="1 2">
    <name type="scientific">Rhizoctonia solani</name>
    <dbReference type="NCBI Taxonomy" id="456999"/>
    <lineage>
        <taxon>Eukaryota</taxon>
        <taxon>Fungi</taxon>
        <taxon>Dikarya</taxon>
        <taxon>Basidiomycota</taxon>
        <taxon>Agaricomycotina</taxon>
        <taxon>Agaricomycetes</taxon>
        <taxon>Cantharellales</taxon>
        <taxon>Ceratobasidiaceae</taxon>
        <taxon>Rhizoctonia</taxon>
    </lineage>
</organism>
<reference evidence="1" key="1">
    <citation type="submission" date="2021-01" db="EMBL/GenBank/DDBJ databases">
        <authorList>
            <person name="Kaushik A."/>
        </authorList>
    </citation>
    <scope>NUCLEOTIDE SEQUENCE</scope>
    <source>
        <strain evidence="1">AG6-10EEA</strain>
    </source>
</reference>
<evidence type="ECO:0000313" key="2">
    <source>
        <dbReference type="Proteomes" id="UP000663853"/>
    </source>
</evidence>
<proteinExistence type="predicted"/>
<accession>A0A8H3BJ04</accession>
<feature type="non-terminal residue" evidence="1">
    <location>
        <position position="1"/>
    </location>
</feature>
<name>A0A8H3BJ04_9AGAM</name>
<gene>
    <name evidence="1" type="ORF">RDB_LOCUS59281</name>
</gene>
<dbReference type="EMBL" id="CAJMXA010001358">
    <property type="protein sequence ID" value="CAE6458902.1"/>
    <property type="molecule type" value="Genomic_DNA"/>
</dbReference>
<dbReference type="AlphaFoldDB" id="A0A8H3BJ04"/>
<protein>
    <recommendedName>
        <fullName evidence="3">F-box domain-containing protein</fullName>
    </recommendedName>
</protein>
<sequence length="226" mass="25886">MIANDWPLKRQEWNNHQPINRLPPELLSYIFVLYHYLGPETRQIGLDEKVTIVSVHTVVPVVCRFWRKLAINTTALWTFQCVGNQIPRETTKLFLSRAGTSTPLDIRISIVQVEDTSKSSDANDVEHYCRLACESFCFILDNGGDPSRWRSLLVDTNIYSAFLAILALIRATFMPSLQRLELYPMAMLLPHPQDIQAWQEAHDTMSPSEPLFYKPPVELKQLSVSG</sequence>
<dbReference type="Proteomes" id="UP000663853">
    <property type="component" value="Unassembled WGS sequence"/>
</dbReference>
<comment type="caution">
    <text evidence="1">The sequence shown here is derived from an EMBL/GenBank/DDBJ whole genome shotgun (WGS) entry which is preliminary data.</text>
</comment>
<evidence type="ECO:0008006" key="3">
    <source>
        <dbReference type="Google" id="ProtNLM"/>
    </source>
</evidence>